<evidence type="ECO:0000313" key="5">
    <source>
        <dbReference type="Proteomes" id="UP001056386"/>
    </source>
</evidence>
<name>A0AAP9XZ26_BURGL</name>
<evidence type="ECO:0008006" key="6">
    <source>
        <dbReference type="Google" id="ProtNLM"/>
    </source>
</evidence>
<organism evidence="2 4">
    <name type="scientific">Burkholderia glumae</name>
    <name type="common">Pseudomonas glumae</name>
    <dbReference type="NCBI Taxonomy" id="337"/>
    <lineage>
        <taxon>Bacteria</taxon>
        <taxon>Pseudomonadati</taxon>
        <taxon>Pseudomonadota</taxon>
        <taxon>Betaproteobacteria</taxon>
        <taxon>Burkholderiales</taxon>
        <taxon>Burkholderiaceae</taxon>
        <taxon>Burkholderia</taxon>
    </lineage>
</organism>
<dbReference type="EMBL" id="CP099583">
    <property type="protein sequence ID" value="USS43112.1"/>
    <property type="molecule type" value="Genomic_DNA"/>
</dbReference>
<dbReference type="Proteomes" id="UP000594892">
    <property type="component" value="Chromosome 1"/>
</dbReference>
<gene>
    <name evidence="2" type="ORF">I6H06_03690</name>
    <name evidence="3" type="ORF">NFI99_01075</name>
</gene>
<dbReference type="EMBL" id="CP065600">
    <property type="protein sequence ID" value="QPQ91416.1"/>
    <property type="molecule type" value="Genomic_DNA"/>
</dbReference>
<dbReference type="GeneID" id="45693517"/>
<evidence type="ECO:0000313" key="2">
    <source>
        <dbReference type="EMBL" id="QPQ91416.1"/>
    </source>
</evidence>
<proteinExistence type="predicted"/>
<sequence length="74" mass="7023">MASTAGNAIGGAAAAASGGASAASTEAQMQGISDQMNQMTLASAQMQLQQSMAAALSNVMKSGASNVKSASQGG</sequence>
<evidence type="ECO:0000313" key="4">
    <source>
        <dbReference type="Proteomes" id="UP000594892"/>
    </source>
</evidence>
<dbReference type="Proteomes" id="UP001056386">
    <property type="component" value="Chromosome 2"/>
</dbReference>
<evidence type="ECO:0000313" key="3">
    <source>
        <dbReference type="EMBL" id="USS43112.1"/>
    </source>
</evidence>
<evidence type="ECO:0000256" key="1">
    <source>
        <dbReference type="SAM" id="SignalP"/>
    </source>
</evidence>
<dbReference type="RefSeq" id="WP_169511087.1">
    <property type="nucleotide sequence ID" value="NZ_CP021075.1"/>
</dbReference>
<reference evidence="3" key="2">
    <citation type="submission" date="2022-06" db="EMBL/GenBank/DDBJ databases">
        <title>Draft genome sequence of Burkholderia glumae strain GR20004 isolated from rice panicle showing bacterial panicle blight.</title>
        <authorList>
            <person name="Choi S.Y."/>
            <person name="Lee Y.H."/>
        </authorList>
    </citation>
    <scope>NUCLEOTIDE SEQUENCE</scope>
    <source>
        <strain evidence="3">GR20004</strain>
    </source>
</reference>
<keyword evidence="5" id="KW-1185">Reference proteome</keyword>
<dbReference type="AlphaFoldDB" id="A0AAP9XZ26"/>
<keyword evidence="1" id="KW-0732">Signal</keyword>
<protein>
    <recommendedName>
        <fullName evidence="6">Type III secretion protein HrpB2</fullName>
    </recommendedName>
</protein>
<accession>A0AAP9XZ26</accession>
<feature type="chain" id="PRO_5042956095" description="Type III secretion protein HrpB2" evidence="1">
    <location>
        <begin position="23"/>
        <end position="74"/>
    </location>
</feature>
<reference evidence="2 4" key="1">
    <citation type="submission" date="2020-12" db="EMBL/GenBank/DDBJ databases">
        <title>FDA dAtabase for Regulatory Grade micrObial Sequences (FDA-ARGOS): Supporting development and validation of Infectious Disease Dx tests.</title>
        <authorList>
            <person name="Minogue T."/>
            <person name="Wolcott M."/>
            <person name="Wasieloski L."/>
            <person name="Aguilar W."/>
            <person name="Moore D."/>
            <person name="Jaissle J."/>
            <person name="Tallon L."/>
            <person name="Sadzewicz L."/>
            <person name="Zhao X."/>
            <person name="Boylan J."/>
            <person name="Ott S."/>
            <person name="Bowen H."/>
            <person name="Vavikolanu K."/>
            <person name="Mehta A."/>
            <person name="Aluvathingal J."/>
            <person name="Nadendla S."/>
            <person name="Yan Y."/>
            <person name="Sichtig H."/>
        </authorList>
    </citation>
    <scope>NUCLEOTIDE SEQUENCE [LARGE SCALE GENOMIC DNA]</scope>
    <source>
        <strain evidence="2 4">FDAARGOS_949</strain>
    </source>
</reference>
<feature type="signal peptide" evidence="1">
    <location>
        <begin position="1"/>
        <end position="22"/>
    </location>
</feature>